<organism evidence="1">
    <name type="scientific">Anguilla anguilla</name>
    <name type="common">European freshwater eel</name>
    <name type="synonym">Muraena anguilla</name>
    <dbReference type="NCBI Taxonomy" id="7936"/>
    <lineage>
        <taxon>Eukaryota</taxon>
        <taxon>Metazoa</taxon>
        <taxon>Chordata</taxon>
        <taxon>Craniata</taxon>
        <taxon>Vertebrata</taxon>
        <taxon>Euteleostomi</taxon>
        <taxon>Actinopterygii</taxon>
        <taxon>Neopterygii</taxon>
        <taxon>Teleostei</taxon>
        <taxon>Anguilliformes</taxon>
        <taxon>Anguillidae</taxon>
        <taxon>Anguilla</taxon>
    </lineage>
</organism>
<name>A0A0E9RMD4_ANGAN</name>
<evidence type="ECO:0000313" key="1">
    <source>
        <dbReference type="EMBL" id="JAH29982.1"/>
    </source>
</evidence>
<dbReference type="EMBL" id="GBXM01078595">
    <property type="protein sequence ID" value="JAH29982.1"/>
    <property type="molecule type" value="Transcribed_RNA"/>
</dbReference>
<sequence length="22" mass="2677">MSSDARRWICTWYSFSPSLKVR</sequence>
<protein>
    <submittedName>
        <fullName evidence="1">Uncharacterized protein</fullName>
    </submittedName>
</protein>
<reference evidence="1" key="1">
    <citation type="submission" date="2014-11" db="EMBL/GenBank/DDBJ databases">
        <authorList>
            <person name="Amaro Gonzalez C."/>
        </authorList>
    </citation>
    <scope>NUCLEOTIDE SEQUENCE</scope>
</reference>
<accession>A0A0E9RMD4</accession>
<proteinExistence type="predicted"/>
<reference evidence="1" key="2">
    <citation type="journal article" date="2015" name="Fish Shellfish Immunol.">
        <title>Early steps in the European eel (Anguilla anguilla)-Vibrio vulnificus interaction in the gills: Role of the RtxA13 toxin.</title>
        <authorList>
            <person name="Callol A."/>
            <person name="Pajuelo D."/>
            <person name="Ebbesson L."/>
            <person name="Teles M."/>
            <person name="MacKenzie S."/>
            <person name="Amaro C."/>
        </authorList>
    </citation>
    <scope>NUCLEOTIDE SEQUENCE</scope>
</reference>
<dbReference type="AlphaFoldDB" id="A0A0E9RMD4"/>